<feature type="compositionally biased region" description="Basic and acidic residues" evidence="1">
    <location>
        <begin position="374"/>
        <end position="383"/>
    </location>
</feature>
<feature type="region of interest" description="Disordered" evidence="1">
    <location>
        <begin position="296"/>
        <end position="399"/>
    </location>
</feature>
<sequence length="431" mass="45780">MFLSLHASVTPPPDAHRTPRRRSGRATLGCLQRGHVNAPSVYRWRKKSCSGVRNGSRYHCGSRDARQIWRWQWTPATCHRGSGPYASQPPRTSPLMPELRWRPPPGRGEADGERGRGVGTPPELGVEEATARPPPPQPHPGPPAAVAAQAHGRREEAPGGREEGRLRAAREDGAARAAVAAAGCACAAAAVTGRARTTSPWPERRKRRAPAPAIEALVAKKTQGRCRRCHAQQLLLPHTALLCFLAAPMRPHHRTAAACRIFTSPPPRQTRRTGRCVPQLLLAAPPPCGCAARPPPPTPAARCAGHGRRGWPGRTPERRARSASRRPGAARTASERGEGGGSGFGAAREEEGGARGGGGDRCRHGSWPRAARSLPDRPSRDRGSPAARAPCVLGAAGRVRSPLLRDLGTAARAPLPCALGAAGRPPHARAR</sequence>
<name>A0A8T0RUU8_PANVG</name>
<organism evidence="2 3">
    <name type="scientific">Panicum virgatum</name>
    <name type="common">Blackwell switchgrass</name>
    <dbReference type="NCBI Taxonomy" id="38727"/>
    <lineage>
        <taxon>Eukaryota</taxon>
        <taxon>Viridiplantae</taxon>
        <taxon>Streptophyta</taxon>
        <taxon>Embryophyta</taxon>
        <taxon>Tracheophyta</taxon>
        <taxon>Spermatophyta</taxon>
        <taxon>Magnoliopsida</taxon>
        <taxon>Liliopsida</taxon>
        <taxon>Poales</taxon>
        <taxon>Poaceae</taxon>
        <taxon>PACMAD clade</taxon>
        <taxon>Panicoideae</taxon>
        <taxon>Panicodae</taxon>
        <taxon>Paniceae</taxon>
        <taxon>Panicinae</taxon>
        <taxon>Panicum</taxon>
        <taxon>Panicum sect. Hiantes</taxon>
    </lineage>
</organism>
<feature type="compositionally biased region" description="Basic and acidic residues" evidence="1">
    <location>
        <begin position="347"/>
        <end position="363"/>
    </location>
</feature>
<accession>A0A8T0RUU8</accession>
<evidence type="ECO:0000256" key="1">
    <source>
        <dbReference type="SAM" id="MobiDB-lite"/>
    </source>
</evidence>
<gene>
    <name evidence="2" type="ORF">PVAP13_5NG247281</name>
</gene>
<evidence type="ECO:0000313" key="2">
    <source>
        <dbReference type="EMBL" id="KAG2589240.1"/>
    </source>
</evidence>
<evidence type="ECO:0000313" key="3">
    <source>
        <dbReference type="Proteomes" id="UP000823388"/>
    </source>
</evidence>
<proteinExistence type="predicted"/>
<comment type="caution">
    <text evidence="2">The sequence shown here is derived from an EMBL/GenBank/DDBJ whole genome shotgun (WGS) entry which is preliminary data.</text>
</comment>
<dbReference type="Proteomes" id="UP000823388">
    <property type="component" value="Chromosome 5N"/>
</dbReference>
<keyword evidence="3" id="KW-1185">Reference proteome</keyword>
<reference evidence="2" key="1">
    <citation type="submission" date="2020-05" db="EMBL/GenBank/DDBJ databases">
        <title>WGS assembly of Panicum virgatum.</title>
        <authorList>
            <person name="Lovell J.T."/>
            <person name="Jenkins J."/>
            <person name="Shu S."/>
            <person name="Juenger T.E."/>
            <person name="Schmutz J."/>
        </authorList>
    </citation>
    <scope>NUCLEOTIDE SEQUENCE</scope>
    <source>
        <strain evidence="2">AP13</strain>
    </source>
</reference>
<feature type="compositionally biased region" description="Basic and acidic residues" evidence="1">
    <location>
        <begin position="152"/>
        <end position="165"/>
    </location>
</feature>
<dbReference type="EMBL" id="CM029046">
    <property type="protein sequence ID" value="KAG2589240.1"/>
    <property type="molecule type" value="Genomic_DNA"/>
</dbReference>
<feature type="region of interest" description="Disordered" evidence="1">
    <location>
        <begin position="1"/>
        <end position="24"/>
    </location>
</feature>
<feature type="compositionally biased region" description="Pro residues" evidence="1">
    <location>
        <begin position="132"/>
        <end position="143"/>
    </location>
</feature>
<dbReference type="AlphaFoldDB" id="A0A8T0RUU8"/>
<protein>
    <submittedName>
        <fullName evidence="2">Uncharacterized protein</fullName>
    </submittedName>
</protein>
<feature type="region of interest" description="Disordered" evidence="1">
    <location>
        <begin position="80"/>
        <end position="165"/>
    </location>
</feature>